<proteinExistence type="predicted"/>
<name>A0A1S3ZGN1_TOBAC</name>
<sequence length="134" mass="15792">MFLMYKVLLSLDYQFSISAPFQLLTLVGPHMSLYLFSVILLCLICYFFIFQLKIFEPERMARKISLTVTDVNEMVDNWPWKLIWRTKAPPKILQKIKLTLGSFSKSAVKERAESSRFVFDEVIMKRAEKVTRTQ</sequence>
<reference evidence="2" key="1">
    <citation type="submission" date="2025-08" db="UniProtKB">
        <authorList>
            <consortium name="RefSeq"/>
        </authorList>
    </citation>
    <scope>IDENTIFICATION</scope>
</reference>
<organism evidence="2">
    <name type="scientific">Nicotiana tabacum</name>
    <name type="common">Common tobacco</name>
    <dbReference type="NCBI Taxonomy" id="4097"/>
    <lineage>
        <taxon>Eukaryota</taxon>
        <taxon>Viridiplantae</taxon>
        <taxon>Streptophyta</taxon>
        <taxon>Embryophyta</taxon>
        <taxon>Tracheophyta</taxon>
        <taxon>Spermatophyta</taxon>
        <taxon>Magnoliopsida</taxon>
        <taxon>eudicotyledons</taxon>
        <taxon>Gunneridae</taxon>
        <taxon>Pentapetalae</taxon>
        <taxon>asterids</taxon>
        <taxon>lamiids</taxon>
        <taxon>Solanales</taxon>
        <taxon>Solanaceae</taxon>
        <taxon>Nicotianoideae</taxon>
        <taxon>Nicotianeae</taxon>
        <taxon>Nicotiana</taxon>
    </lineage>
</organism>
<keyword evidence="1" id="KW-1133">Transmembrane helix</keyword>
<keyword evidence="1" id="KW-0472">Membrane</keyword>
<protein>
    <submittedName>
        <fullName evidence="2">Uncharacterized protein isoform X2</fullName>
    </submittedName>
</protein>
<accession>A0A1S3ZGN1</accession>
<dbReference type="RefSeq" id="XP_016463625.1">
    <property type="nucleotide sequence ID" value="XM_016608139.1"/>
</dbReference>
<feature type="transmembrane region" description="Helical" evidence="1">
    <location>
        <begin position="33"/>
        <end position="55"/>
    </location>
</feature>
<evidence type="ECO:0000256" key="1">
    <source>
        <dbReference type="SAM" id="Phobius"/>
    </source>
</evidence>
<gene>
    <name evidence="2" type="primary">LOC107786625</name>
</gene>
<evidence type="ECO:0000313" key="2">
    <source>
        <dbReference type="RefSeq" id="XP_016463625.1"/>
    </source>
</evidence>
<dbReference type="AlphaFoldDB" id="A0A1S3ZGN1"/>
<dbReference type="OrthoDB" id="10276694at2759"/>
<keyword evidence="1" id="KW-0812">Transmembrane</keyword>